<dbReference type="GeneID" id="68878949"/>
<sequence length="304" mass="33010">MIEVLTKATVFIAIIVMGYLLKRKGFFKASDFRIISKIVLNITLPCAVISNFNNLKIDMSLLFLIFIGIICNLVTVGAGYLVALKKSDDEKAFNMINFSGYNIGCFAMPYVQNFLGPIGVVATCLFDAGNSLLCTGGTYSIASAVAKTDGKTTLSSFIKKVFSSIPLNTYIIMLIVSYFNFQIPKPIIMFTDTVGAGNGFLAMLMVGVGLELNLKRSQIGKIVQTLSIRYGISIIMAFIFFIFLPFSLEVRQVLAIIVFAPVSAVSIAFTEKCNGDVGLASAINSSSIIFSIIVMTSMLLIMNV</sequence>
<keyword evidence="3" id="KW-0813">Transport</keyword>
<keyword evidence="6 8" id="KW-1133">Transmembrane helix</keyword>
<feature type="transmembrane region" description="Helical" evidence="8">
    <location>
        <begin position="226"/>
        <end position="246"/>
    </location>
</feature>
<evidence type="ECO:0000256" key="5">
    <source>
        <dbReference type="ARBA" id="ARBA00022692"/>
    </source>
</evidence>
<dbReference type="InterPro" id="IPR004776">
    <property type="entry name" value="Mem_transp_PIN-like"/>
</dbReference>
<evidence type="ECO:0000313" key="9">
    <source>
        <dbReference type="EMBL" id="PEG32449.1"/>
    </source>
</evidence>
<name>A0A2A7MLJ2_9CLOT</name>
<feature type="transmembrane region" description="Helical" evidence="8">
    <location>
        <begin position="193"/>
        <end position="214"/>
    </location>
</feature>
<organism evidence="9 10">
    <name type="scientific">Clostridium neonatale</name>
    <dbReference type="NCBI Taxonomy" id="137838"/>
    <lineage>
        <taxon>Bacteria</taxon>
        <taxon>Bacillati</taxon>
        <taxon>Bacillota</taxon>
        <taxon>Clostridia</taxon>
        <taxon>Eubacteriales</taxon>
        <taxon>Clostridiaceae</taxon>
        <taxon>Clostridium</taxon>
    </lineage>
</organism>
<evidence type="ECO:0000256" key="6">
    <source>
        <dbReference type="ARBA" id="ARBA00022989"/>
    </source>
</evidence>
<keyword evidence="4" id="KW-1003">Cell membrane</keyword>
<keyword evidence="5 8" id="KW-0812">Transmembrane</keyword>
<dbReference type="RefSeq" id="WP_058296592.1">
    <property type="nucleotide sequence ID" value="NZ_CAKJVD010000083.1"/>
</dbReference>
<evidence type="ECO:0000256" key="3">
    <source>
        <dbReference type="ARBA" id="ARBA00022448"/>
    </source>
</evidence>
<reference evidence="9 10" key="1">
    <citation type="submission" date="2017-10" db="EMBL/GenBank/DDBJ databases">
        <title>Effective Description of Clostridium neonatale sp. nov. linked to necrotizing enterocolitis in neonates and a clarification of species assignable to the genus Clostridium (Prazmowski 1880) emend. Lawson and Rainey 2016.</title>
        <authorList>
            <person name="Bernard K."/>
            <person name="Burdz T."/>
            <person name="Wiebe D."/>
            <person name="Balcewich B."/>
            <person name="Alfa M."/>
            <person name="Bernier A.-M."/>
        </authorList>
    </citation>
    <scope>NUCLEOTIDE SEQUENCE [LARGE SCALE GENOMIC DNA]</scope>
    <source>
        <strain evidence="9 10">LCDC99A005</strain>
    </source>
</reference>
<dbReference type="InterPro" id="IPR038770">
    <property type="entry name" value="Na+/solute_symporter_sf"/>
</dbReference>
<dbReference type="PANTHER" id="PTHR36838:SF3">
    <property type="entry name" value="TRANSPORTER AUXIN EFFLUX CARRIER EC FAMILY"/>
    <property type="match status" value="1"/>
</dbReference>
<feature type="transmembrane region" description="Helical" evidence="8">
    <location>
        <begin position="34"/>
        <end position="53"/>
    </location>
</feature>
<feature type="transmembrane region" description="Helical" evidence="8">
    <location>
        <begin position="252"/>
        <end position="270"/>
    </location>
</feature>
<dbReference type="EMBL" id="PDCJ01000001">
    <property type="protein sequence ID" value="PEG32449.1"/>
    <property type="molecule type" value="Genomic_DNA"/>
</dbReference>
<dbReference type="STRING" id="137838.GCA_001458595_03965"/>
<proteinExistence type="inferred from homology"/>
<evidence type="ECO:0000313" key="10">
    <source>
        <dbReference type="Proteomes" id="UP000220840"/>
    </source>
</evidence>
<dbReference type="Gene3D" id="1.20.1530.20">
    <property type="match status" value="1"/>
</dbReference>
<dbReference type="PANTHER" id="PTHR36838">
    <property type="entry name" value="AUXIN EFFLUX CARRIER FAMILY PROTEIN"/>
    <property type="match status" value="1"/>
</dbReference>
<comment type="similarity">
    <text evidence="2">Belongs to the auxin efflux carrier (TC 2.A.69) family.</text>
</comment>
<evidence type="ECO:0000256" key="1">
    <source>
        <dbReference type="ARBA" id="ARBA00004651"/>
    </source>
</evidence>
<accession>A0A2A7MLJ2</accession>
<dbReference type="GO" id="GO:0005886">
    <property type="term" value="C:plasma membrane"/>
    <property type="evidence" value="ECO:0007669"/>
    <property type="project" value="UniProtKB-SubCell"/>
</dbReference>
<dbReference type="Proteomes" id="UP000220840">
    <property type="component" value="Unassembled WGS sequence"/>
</dbReference>
<evidence type="ECO:0000256" key="4">
    <source>
        <dbReference type="ARBA" id="ARBA00022475"/>
    </source>
</evidence>
<comment type="caution">
    <text evidence="9">The sequence shown here is derived from an EMBL/GenBank/DDBJ whole genome shotgun (WGS) entry which is preliminary data.</text>
</comment>
<feature type="transmembrane region" description="Helical" evidence="8">
    <location>
        <begin position="59"/>
        <end position="83"/>
    </location>
</feature>
<feature type="transmembrane region" description="Helical" evidence="8">
    <location>
        <begin position="282"/>
        <end position="302"/>
    </location>
</feature>
<protein>
    <submittedName>
        <fullName evidence="9">Transporter</fullName>
    </submittedName>
</protein>
<evidence type="ECO:0000256" key="8">
    <source>
        <dbReference type="SAM" id="Phobius"/>
    </source>
</evidence>
<dbReference type="Pfam" id="PF03547">
    <property type="entry name" value="Mem_trans"/>
    <property type="match status" value="1"/>
</dbReference>
<comment type="subcellular location">
    <subcellularLocation>
        <location evidence="1">Cell membrane</location>
        <topology evidence="1">Multi-pass membrane protein</topology>
    </subcellularLocation>
</comment>
<dbReference type="AlphaFoldDB" id="A0A2A7MLJ2"/>
<feature type="transmembrane region" description="Helical" evidence="8">
    <location>
        <begin position="161"/>
        <end position="181"/>
    </location>
</feature>
<gene>
    <name evidence="9" type="ORF">CQ394_12375</name>
</gene>
<feature type="transmembrane region" description="Helical" evidence="8">
    <location>
        <begin position="6"/>
        <end position="22"/>
    </location>
</feature>
<keyword evidence="7 8" id="KW-0472">Membrane</keyword>
<evidence type="ECO:0000256" key="7">
    <source>
        <dbReference type="ARBA" id="ARBA00023136"/>
    </source>
</evidence>
<dbReference type="OrthoDB" id="3238334at2"/>
<keyword evidence="10" id="KW-1185">Reference proteome</keyword>
<dbReference type="GO" id="GO:0055085">
    <property type="term" value="P:transmembrane transport"/>
    <property type="evidence" value="ECO:0007669"/>
    <property type="project" value="InterPro"/>
</dbReference>
<evidence type="ECO:0000256" key="2">
    <source>
        <dbReference type="ARBA" id="ARBA00010145"/>
    </source>
</evidence>